<dbReference type="PROSITE" id="PS50906">
    <property type="entry name" value="NIT"/>
    <property type="match status" value="1"/>
</dbReference>
<evidence type="ECO:0000313" key="5">
    <source>
        <dbReference type="Proteomes" id="UP000053096"/>
    </source>
</evidence>
<dbReference type="PROSITE" id="PS50921">
    <property type="entry name" value="ANTAR"/>
    <property type="match status" value="1"/>
</dbReference>
<accession>A0A0M7GGM8</accession>
<dbReference type="AlphaFoldDB" id="A0A0J6C4D0"/>
<protein>
    <submittedName>
        <fullName evidence="4">Nitrate and nitrite sensing</fullName>
    </submittedName>
</protein>
<proteinExistence type="predicted"/>
<dbReference type="Proteomes" id="UP000053096">
    <property type="component" value="Unassembled WGS sequence"/>
</dbReference>
<dbReference type="KEGG" id="bpdz:BBN53_02875"/>
<dbReference type="EMBL" id="CP016440">
    <property type="protein sequence ID" value="ANY14930.1"/>
    <property type="molecule type" value="Genomic_DNA"/>
</dbReference>
<dbReference type="Gene3D" id="1.10.10.10">
    <property type="entry name" value="Winged helix-like DNA-binding domain superfamily/Winged helix DNA-binding domain"/>
    <property type="match status" value="1"/>
</dbReference>
<organism evidence="4 5">
    <name type="scientific">Bordetella pseudohinzii</name>
    <dbReference type="NCBI Taxonomy" id="1331258"/>
    <lineage>
        <taxon>Bacteria</taxon>
        <taxon>Pseudomonadati</taxon>
        <taxon>Pseudomonadota</taxon>
        <taxon>Betaproteobacteria</taxon>
        <taxon>Burkholderiales</taxon>
        <taxon>Alcaligenaceae</taxon>
        <taxon>Bordetella</taxon>
    </lineage>
</organism>
<dbReference type="EMBL" id="CYTV01000008">
    <property type="protein sequence ID" value="CUI94963.1"/>
    <property type="molecule type" value="Genomic_DNA"/>
</dbReference>
<dbReference type="InterPro" id="IPR013587">
    <property type="entry name" value="Nitrate/nitrite_sensing"/>
</dbReference>
<dbReference type="Pfam" id="PF08376">
    <property type="entry name" value="NIT"/>
    <property type="match status" value="1"/>
</dbReference>
<feature type="domain" description="NIT" evidence="1">
    <location>
        <begin position="33"/>
        <end position="284"/>
    </location>
</feature>
<dbReference type="OrthoDB" id="9782798at2"/>
<name>A0A0J6C4D0_9BORD</name>
<evidence type="ECO:0000313" key="3">
    <source>
        <dbReference type="EMBL" id="ANY14930.1"/>
    </source>
</evidence>
<dbReference type="Proteomes" id="UP000092950">
    <property type="component" value="Chromosome"/>
</dbReference>
<dbReference type="InterPro" id="IPR036388">
    <property type="entry name" value="WH-like_DNA-bd_sf"/>
</dbReference>
<accession>A0A0J6C4D0</accession>
<dbReference type="RefSeq" id="WP_043209763.1">
    <property type="nucleotide sequence ID" value="NZ_CAJGUP010000080.1"/>
</dbReference>
<dbReference type="Pfam" id="PF03861">
    <property type="entry name" value="ANTAR"/>
    <property type="match status" value="1"/>
</dbReference>
<dbReference type="InterPro" id="IPR010910">
    <property type="entry name" value="Nitrate/nitrite_sensing_bac"/>
</dbReference>
<dbReference type="InterPro" id="IPR011006">
    <property type="entry name" value="CheY-like_superfamily"/>
</dbReference>
<keyword evidence="6" id="KW-1185">Reference proteome</keyword>
<dbReference type="SUPFAM" id="SSF52172">
    <property type="entry name" value="CheY-like"/>
    <property type="match status" value="1"/>
</dbReference>
<reference evidence="3 6" key="2">
    <citation type="submission" date="2016-07" db="EMBL/GenBank/DDBJ databases">
        <title>Complete genome sequences of Bordetella pseudohinzii.</title>
        <authorList>
            <person name="Spilker T."/>
            <person name="Darrah R."/>
            <person name="LiPuma J.J."/>
        </authorList>
    </citation>
    <scope>NUCLEOTIDE SEQUENCE [LARGE SCALE GENOMIC DNA]</scope>
    <source>
        <strain evidence="3 6">HI4681</strain>
    </source>
</reference>
<evidence type="ECO:0000259" key="1">
    <source>
        <dbReference type="PROSITE" id="PS50906"/>
    </source>
</evidence>
<sequence length="413" mass="45462">MSRVAPTLKFLLAARQSELRDLEALAHICSFVTLASELVHALQKERGWSNLYLCLARDGQRATLDALSAQAEEREGELRRFLDGMDCGREGGKARLYNRIAHALYGLDELPELRARLRQQRIDAPQASAAFTRLIAHLLAVVFEAADTALDADITRALVALLNFMQGKELAGQERAHGVMGYTAGHFDAAQKARMTGLAADQERSFESFERHAPAAILQAWRQARQHEAPVARLRAMAAVTDASHTLDPDLAELWFDLCTARIDAMLPIAAGLTQDLAARCRQRIGQARDALRDPRLPPGRFDPALVPPAMLFNVQGRSLDQPAADGVGPSMERSLLDTLQAQTEQLHKAGEALAQARGALDEQRDIHRAKHLLMTRGQLSEPAAHAQLQQAAMQSGRPLVEIARHLLKTHRS</sequence>
<evidence type="ECO:0000259" key="2">
    <source>
        <dbReference type="PROSITE" id="PS50921"/>
    </source>
</evidence>
<feature type="domain" description="ANTAR" evidence="2">
    <location>
        <begin position="347"/>
        <end position="408"/>
    </location>
</feature>
<evidence type="ECO:0000313" key="6">
    <source>
        <dbReference type="Proteomes" id="UP000092950"/>
    </source>
</evidence>
<evidence type="ECO:0000313" key="4">
    <source>
        <dbReference type="EMBL" id="CUI94963.1"/>
    </source>
</evidence>
<gene>
    <name evidence="3" type="ORF">BBN53_02875</name>
    <name evidence="4" type="ORF">ERS370011_03014</name>
</gene>
<dbReference type="GO" id="GO:0003723">
    <property type="term" value="F:RNA binding"/>
    <property type="evidence" value="ECO:0007669"/>
    <property type="project" value="InterPro"/>
</dbReference>
<reference evidence="4 5" key="1">
    <citation type="submission" date="2015-09" db="EMBL/GenBank/DDBJ databases">
        <authorList>
            <person name="Jackson K.R."/>
            <person name="Lunt B.L."/>
            <person name="Fisher J.N.B."/>
            <person name="Gardner A.V."/>
            <person name="Bailey M.E."/>
            <person name="Deus L.M."/>
            <person name="Earl A.S."/>
            <person name="Gibby P.D."/>
            <person name="Hartmann K.A."/>
            <person name="Liu J.E."/>
            <person name="Manci A.M."/>
            <person name="Nielsen D.A."/>
            <person name="Solomon M.B."/>
            <person name="Breakwell D.P."/>
            <person name="Burnett S.H."/>
            <person name="Grose J.H."/>
        </authorList>
    </citation>
    <scope>NUCLEOTIDE SEQUENCE [LARGE SCALE GENOMIC DNA]</scope>
    <source>
        <strain evidence="4 5">2789STDY5608636</strain>
    </source>
</reference>
<dbReference type="InterPro" id="IPR005561">
    <property type="entry name" value="ANTAR"/>
</dbReference>
<dbReference type="SMART" id="SM01012">
    <property type="entry name" value="ANTAR"/>
    <property type="match status" value="1"/>
</dbReference>